<feature type="domain" description="Zinc finger PHD-type" evidence="6">
    <location>
        <begin position="151"/>
        <end position="210"/>
    </location>
</feature>
<dbReference type="PANTHER" id="PTHR32410">
    <property type="entry name" value="CYSTEINE/HISTIDINE-RICH C1 DOMAIN FAMILY PROTEIN"/>
    <property type="match status" value="1"/>
</dbReference>
<dbReference type="AlphaFoldDB" id="A0A6D2KDY9"/>
<dbReference type="GO" id="GO:0008270">
    <property type="term" value="F:zinc ion binding"/>
    <property type="evidence" value="ECO:0007669"/>
    <property type="project" value="UniProtKB-KW"/>
</dbReference>
<dbReference type="InterPro" id="IPR004146">
    <property type="entry name" value="DC1"/>
</dbReference>
<evidence type="ECO:0000313" key="8">
    <source>
        <dbReference type="Proteomes" id="UP000467841"/>
    </source>
</evidence>
<feature type="domain" description="Phorbol-ester/DAG-type" evidence="5">
    <location>
        <begin position="189"/>
        <end position="240"/>
    </location>
</feature>
<comment type="caution">
    <text evidence="7">The sequence shown here is derived from an EMBL/GenBank/DDBJ whole genome shotgun (WGS) entry which is preliminary data.</text>
</comment>
<dbReference type="InterPro" id="IPR046349">
    <property type="entry name" value="C1-like_sf"/>
</dbReference>
<organism evidence="7 8">
    <name type="scientific">Microthlaspi erraticum</name>
    <dbReference type="NCBI Taxonomy" id="1685480"/>
    <lineage>
        <taxon>Eukaryota</taxon>
        <taxon>Viridiplantae</taxon>
        <taxon>Streptophyta</taxon>
        <taxon>Embryophyta</taxon>
        <taxon>Tracheophyta</taxon>
        <taxon>Spermatophyta</taxon>
        <taxon>Magnoliopsida</taxon>
        <taxon>eudicotyledons</taxon>
        <taxon>Gunneridae</taxon>
        <taxon>Pentapetalae</taxon>
        <taxon>rosids</taxon>
        <taxon>malvids</taxon>
        <taxon>Brassicales</taxon>
        <taxon>Brassicaceae</taxon>
        <taxon>Coluteocarpeae</taxon>
        <taxon>Microthlaspi</taxon>
    </lineage>
</organism>
<dbReference type="PANTHER" id="PTHR32410:SF176">
    <property type="entry name" value="CHP-RICH ZINC FINGER PROTEIN-LIKE-RELATED"/>
    <property type="match status" value="1"/>
</dbReference>
<evidence type="ECO:0000313" key="7">
    <source>
        <dbReference type="EMBL" id="CAA7055225.1"/>
    </source>
</evidence>
<feature type="domain" description="Phorbol-ester/DAG-type" evidence="5">
    <location>
        <begin position="14"/>
        <end position="76"/>
    </location>
</feature>
<feature type="domain" description="Zinc finger PHD-type" evidence="6">
    <location>
        <begin position="40"/>
        <end position="101"/>
    </location>
</feature>
<feature type="domain" description="Phorbol-ester/DAG-type" evidence="5">
    <location>
        <begin position="80"/>
        <end position="128"/>
    </location>
</feature>
<dbReference type="SMART" id="SM00109">
    <property type="entry name" value="C1"/>
    <property type="match status" value="5"/>
</dbReference>
<dbReference type="Pfam" id="PF22926">
    <property type="entry name" value="C1-like_CT"/>
    <property type="match status" value="1"/>
</dbReference>
<keyword evidence="1" id="KW-0479">Metal-binding</keyword>
<evidence type="ECO:0008006" key="9">
    <source>
        <dbReference type="Google" id="ProtNLM"/>
    </source>
</evidence>
<dbReference type="Proteomes" id="UP000467841">
    <property type="component" value="Unassembled WGS sequence"/>
</dbReference>
<protein>
    <recommendedName>
        <fullName evidence="9">Phorbol-ester/DAG-type domain-containing protein</fullName>
    </recommendedName>
</protein>
<feature type="domain" description="Zinc finger PHD-type" evidence="6">
    <location>
        <begin position="461"/>
        <end position="520"/>
    </location>
</feature>
<dbReference type="InterPro" id="IPR001965">
    <property type="entry name" value="Znf_PHD"/>
</dbReference>
<evidence type="ECO:0000259" key="5">
    <source>
        <dbReference type="SMART" id="SM00109"/>
    </source>
</evidence>
<dbReference type="InterPro" id="IPR054483">
    <property type="entry name" value="DC1-like_CT"/>
</dbReference>
<keyword evidence="2" id="KW-0677">Repeat</keyword>
<feature type="domain" description="Zinc finger PHD-type" evidence="6">
    <location>
        <begin position="405"/>
        <end position="445"/>
    </location>
</feature>
<feature type="domain" description="Zinc finger PHD-type" evidence="6">
    <location>
        <begin position="290"/>
        <end position="350"/>
    </location>
</feature>
<feature type="domain" description="Phorbol-ester/DAG-type" evidence="5">
    <location>
        <begin position="137"/>
        <end position="183"/>
    </location>
</feature>
<dbReference type="InterPro" id="IPR002219">
    <property type="entry name" value="PKC_DAG/PE"/>
</dbReference>
<evidence type="ECO:0000256" key="3">
    <source>
        <dbReference type="ARBA" id="ARBA00022771"/>
    </source>
</evidence>
<dbReference type="Pfam" id="PF03107">
    <property type="entry name" value="C1_2"/>
    <property type="match status" value="7"/>
</dbReference>
<dbReference type="EMBL" id="CACVBM020001607">
    <property type="protein sequence ID" value="CAA7055225.1"/>
    <property type="molecule type" value="Genomic_DNA"/>
</dbReference>
<evidence type="ECO:0000256" key="4">
    <source>
        <dbReference type="ARBA" id="ARBA00022833"/>
    </source>
</evidence>
<keyword evidence="3" id="KW-0863">Zinc-finger</keyword>
<evidence type="ECO:0000256" key="2">
    <source>
        <dbReference type="ARBA" id="ARBA00022737"/>
    </source>
</evidence>
<name>A0A6D2KDY9_9BRAS</name>
<accession>A0A6D2KDY9</accession>
<reference evidence="7" key="1">
    <citation type="submission" date="2020-01" db="EMBL/GenBank/DDBJ databases">
        <authorList>
            <person name="Mishra B."/>
        </authorList>
    </citation>
    <scope>NUCLEOTIDE SEQUENCE [LARGE SCALE GENOMIC DNA]</scope>
</reference>
<dbReference type="OrthoDB" id="1884766at2759"/>
<evidence type="ECO:0000256" key="1">
    <source>
        <dbReference type="ARBA" id="ARBA00022723"/>
    </source>
</evidence>
<evidence type="ECO:0000259" key="6">
    <source>
        <dbReference type="SMART" id="SM00249"/>
    </source>
</evidence>
<sequence length="578" mass="66450">MKQPKHRVKFPCNHPLQSVCLDFPNDEVSSETSPRSGSHSCDGCGSSDGWGYYCQICNFGLHSYCMVVPDVINIPCHSRHPLKLVSTETIANTDGKCHFCRYELDDLTYHCSTCSFSLHVRCSVVPPPLTVYQPKSHNHTFTLMARLISFTCNACGIGGERNPYVCLECNFTLHKSCIDLPRVININRHEHRIYRTYDLNLGDWECGVCRKKIDGAFGAFSCKRCPDYVVHSKCATRKDVWDGKELEDEPEEDEVEDPYEVINDKEIKHFSHQHNLGLVDDDIADYEKMRCDACIRPMDSDPFFKCEECIFFLHKACASLPRLKRNILHNHKLSLQVMYENDRCMCTYCLQSFHGFRYICSSTELCESGPPPYFVIDVRCASIPEPFLHELHPHPLYRTTAEQKTCGACGEVSNYVLSCIVCEYALGMECAMLPRKVKHRCDDHVLSLHHDLENHNNGQLWCDICEGKTDPSVWFYGCDDCGVTLHIKCVIGDMYYLKPWDTLFDAIVLPNNGMCRPFCLVCDNRCMFPSLFVESRGPSLRYACSMECAHGTQWHKWIYGKIAPWHKNPPMSYFLKWR</sequence>
<proteinExistence type="predicted"/>
<gene>
    <name evidence="7" type="ORF">MERR_LOCUS42461</name>
</gene>
<keyword evidence="4" id="KW-0862">Zinc</keyword>
<dbReference type="InterPro" id="IPR053192">
    <property type="entry name" value="Vacuole_Formation_Reg"/>
</dbReference>
<keyword evidence="8" id="KW-1185">Reference proteome</keyword>
<dbReference type="SUPFAM" id="SSF57889">
    <property type="entry name" value="Cysteine-rich domain"/>
    <property type="match status" value="5"/>
</dbReference>
<dbReference type="SMART" id="SM00249">
    <property type="entry name" value="PHD"/>
    <property type="match status" value="5"/>
</dbReference>
<feature type="domain" description="Phorbol-ester/DAG-type" evidence="5">
    <location>
        <begin position="272"/>
        <end position="323"/>
    </location>
</feature>